<name>A0A0V8ENG9_LACLL</name>
<dbReference type="EMBL" id="LKLW01000071">
    <property type="protein sequence ID" value="KSU27357.1"/>
    <property type="molecule type" value="Genomic_DNA"/>
</dbReference>
<comment type="subcellular location">
    <subcellularLocation>
        <location evidence="5 6">Cytoplasm</location>
    </subcellularLocation>
</comment>
<dbReference type="PATRIC" id="fig|1360.116.peg.7"/>
<evidence type="ECO:0000256" key="5">
    <source>
        <dbReference type="HAMAP-Rule" id="MF_00378"/>
    </source>
</evidence>
<evidence type="ECO:0000259" key="7">
    <source>
        <dbReference type="Pfam" id="PF02601"/>
    </source>
</evidence>
<sequence length="417" mass="47090">MTEYLSVSTLTKYLKAKFDRDPYLERVYLTGEISNFRRRPNHQYFALKDEGAVIQATMWAGQFRKLDFELEEGMKVLAVGRISIYPPSGSYSINIESLVPDGVGALAVKFEQLKKKLTAEGLFEQRWKQTLPQFSKKIAVVTSPSGAVIRDIITTVQRRFPMSQIVLYPTKVQGQGSAEEIAGNIRRANQRGDFDVMIIGRGGGSIEDLWGFNEEIVVRAIFESRIPIISSVGHETDVTLADFVADSRAATPTAAAELATPNTKVDLINWANEQEKRLFNRLTHLIKIRRERVDKLSQSVVFRQPERLYDGHLQKLDRLCERLSVLTENKVANMKHRYKLSAGKLIPTYGKIVEAKKNKTEQLYQSLLLLDISKIKARGFSLVTDEKGKIIKSLSDVKKGQTLDVELTDGKVIVEVK</sequence>
<keyword evidence="1 5" id="KW-0963">Cytoplasm</keyword>
<accession>A0A0V8ENG9</accession>
<dbReference type="NCBIfam" id="TIGR00237">
    <property type="entry name" value="xseA"/>
    <property type="match status" value="1"/>
</dbReference>
<keyword evidence="3 5" id="KW-0378">Hydrolase</keyword>
<feature type="domain" description="Exonuclease VII large subunit C-terminal" evidence="7">
    <location>
        <begin position="122"/>
        <end position="414"/>
    </location>
</feature>
<protein>
    <recommendedName>
        <fullName evidence="5">Exodeoxyribonuclease 7 large subunit</fullName>
        <ecNumber evidence="5">3.1.11.6</ecNumber>
    </recommendedName>
    <alternativeName>
        <fullName evidence="5">Exodeoxyribonuclease VII large subunit</fullName>
        <shortName evidence="5">Exonuclease VII large subunit</shortName>
    </alternativeName>
</protein>
<dbReference type="Pfam" id="PF13742">
    <property type="entry name" value="tRNA_anti_2"/>
    <property type="match status" value="1"/>
</dbReference>
<comment type="subunit">
    <text evidence="5">Heterooligomer composed of large and small subunits.</text>
</comment>
<comment type="caution">
    <text evidence="9">The sequence shown here is derived from an EMBL/GenBank/DDBJ whole genome shotgun (WGS) entry which is preliminary data.</text>
</comment>
<dbReference type="GO" id="GO:0008855">
    <property type="term" value="F:exodeoxyribonuclease VII activity"/>
    <property type="evidence" value="ECO:0007669"/>
    <property type="project" value="UniProtKB-UniRule"/>
</dbReference>
<reference evidence="10" key="1">
    <citation type="submission" date="2015-10" db="EMBL/GenBank/DDBJ databases">
        <title>Draft Genome Sequences of 11 Lactococcus lactis subspecies cremoris strains.</title>
        <authorList>
            <person name="Wels M."/>
            <person name="Backus L."/>
            <person name="Boekhorst J."/>
            <person name="Dijkstra A."/>
            <person name="Beerthuizen M."/>
            <person name="Kelly W."/>
            <person name="Siezen R."/>
            <person name="Bachmann H."/>
            <person name="Van Hijum S."/>
        </authorList>
    </citation>
    <scope>NUCLEOTIDE SEQUENCE [LARGE SCALE GENOMIC DNA]</scope>
    <source>
        <strain evidence="10">N42</strain>
    </source>
</reference>
<keyword evidence="2 5" id="KW-0540">Nuclease</keyword>
<evidence type="ECO:0000259" key="8">
    <source>
        <dbReference type="Pfam" id="PF13742"/>
    </source>
</evidence>
<evidence type="ECO:0000256" key="2">
    <source>
        <dbReference type="ARBA" id="ARBA00022722"/>
    </source>
</evidence>
<comment type="catalytic activity">
    <reaction evidence="5 6">
        <text>Exonucleolytic cleavage in either 5'- to 3'- or 3'- to 5'-direction to yield nucleoside 5'-phosphates.</text>
        <dbReference type="EC" id="3.1.11.6"/>
    </reaction>
</comment>
<comment type="function">
    <text evidence="5">Bidirectionally degrades single-stranded DNA into large acid-insoluble oligonucleotides, which are then degraded further into small acid-soluble oligonucleotides.</text>
</comment>
<dbReference type="RefSeq" id="WP_058212710.1">
    <property type="nucleotide sequence ID" value="NZ_JABRBQ010000002.1"/>
</dbReference>
<dbReference type="InterPro" id="IPR003753">
    <property type="entry name" value="Exonuc_VII_L"/>
</dbReference>
<evidence type="ECO:0000256" key="4">
    <source>
        <dbReference type="ARBA" id="ARBA00022839"/>
    </source>
</evidence>
<dbReference type="PANTHER" id="PTHR30008:SF0">
    <property type="entry name" value="EXODEOXYRIBONUCLEASE 7 LARGE SUBUNIT"/>
    <property type="match status" value="1"/>
</dbReference>
<dbReference type="Pfam" id="PF02601">
    <property type="entry name" value="Exonuc_VII_L"/>
    <property type="match status" value="1"/>
</dbReference>
<dbReference type="GO" id="GO:0006308">
    <property type="term" value="P:DNA catabolic process"/>
    <property type="evidence" value="ECO:0007669"/>
    <property type="project" value="UniProtKB-UniRule"/>
</dbReference>
<keyword evidence="4 5" id="KW-0269">Exonuclease</keyword>
<dbReference type="InterPro" id="IPR025824">
    <property type="entry name" value="OB-fold_nuc-bd_dom"/>
</dbReference>
<dbReference type="GO" id="GO:0003676">
    <property type="term" value="F:nucleic acid binding"/>
    <property type="evidence" value="ECO:0007669"/>
    <property type="project" value="InterPro"/>
</dbReference>
<feature type="domain" description="OB-fold nucleic acid binding" evidence="8">
    <location>
        <begin position="5"/>
        <end position="98"/>
    </location>
</feature>
<dbReference type="EC" id="3.1.11.6" evidence="5"/>
<gene>
    <name evidence="5" type="primary">xseA</name>
    <name evidence="9" type="ORF">N42_0936</name>
</gene>
<dbReference type="Proteomes" id="UP000052991">
    <property type="component" value="Unassembled WGS sequence"/>
</dbReference>
<proteinExistence type="inferred from homology"/>
<dbReference type="PANTHER" id="PTHR30008">
    <property type="entry name" value="EXODEOXYRIBONUCLEASE 7 LARGE SUBUNIT"/>
    <property type="match status" value="1"/>
</dbReference>
<organism evidence="9 10">
    <name type="scientific">Lactococcus lactis subsp. lactis</name>
    <name type="common">Streptococcus lactis</name>
    <dbReference type="NCBI Taxonomy" id="1360"/>
    <lineage>
        <taxon>Bacteria</taxon>
        <taxon>Bacillati</taxon>
        <taxon>Bacillota</taxon>
        <taxon>Bacilli</taxon>
        <taxon>Lactobacillales</taxon>
        <taxon>Streptococcaceae</taxon>
        <taxon>Lactococcus</taxon>
    </lineage>
</organism>
<evidence type="ECO:0000256" key="1">
    <source>
        <dbReference type="ARBA" id="ARBA00022490"/>
    </source>
</evidence>
<evidence type="ECO:0000256" key="3">
    <source>
        <dbReference type="ARBA" id="ARBA00022801"/>
    </source>
</evidence>
<evidence type="ECO:0000256" key="6">
    <source>
        <dbReference type="RuleBase" id="RU004355"/>
    </source>
</evidence>
<dbReference type="GO" id="GO:0005737">
    <property type="term" value="C:cytoplasm"/>
    <property type="evidence" value="ECO:0007669"/>
    <property type="project" value="UniProtKB-SubCell"/>
</dbReference>
<dbReference type="GO" id="GO:0009318">
    <property type="term" value="C:exodeoxyribonuclease VII complex"/>
    <property type="evidence" value="ECO:0007669"/>
    <property type="project" value="UniProtKB-UniRule"/>
</dbReference>
<evidence type="ECO:0000313" key="10">
    <source>
        <dbReference type="Proteomes" id="UP000052991"/>
    </source>
</evidence>
<dbReference type="InterPro" id="IPR020579">
    <property type="entry name" value="Exonuc_VII_lsu_C"/>
</dbReference>
<evidence type="ECO:0000313" key="9">
    <source>
        <dbReference type="EMBL" id="KSU27357.1"/>
    </source>
</evidence>
<comment type="similarity">
    <text evidence="5 6">Belongs to the XseA family.</text>
</comment>
<dbReference type="HAMAP" id="MF_00378">
    <property type="entry name" value="Exonuc_7_L"/>
    <property type="match status" value="1"/>
</dbReference>
<dbReference type="CDD" id="cd04489">
    <property type="entry name" value="ExoVII_LU_OBF"/>
    <property type="match status" value="1"/>
</dbReference>
<dbReference type="AlphaFoldDB" id="A0A0V8ENG9"/>